<proteinExistence type="predicted"/>
<feature type="region of interest" description="Disordered" evidence="1">
    <location>
        <begin position="132"/>
        <end position="171"/>
    </location>
</feature>
<organism evidence="2 3">
    <name type="scientific">Caldimonas aquatica</name>
    <dbReference type="NCBI Taxonomy" id="376175"/>
    <lineage>
        <taxon>Bacteria</taxon>
        <taxon>Pseudomonadati</taxon>
        <taxon>Pseudomonadota</taxon>
        <taxon>Betaproteobacteria</taxon>
        <taxon>Burkholderiales</taxon>
        <taxon>Sphaerotilaceae</taxon>
        <taxon>Caldimonas</taxon>
    </lineage>
</organism>
<dbReference type="RefSeq" id="WP_264893185.1">
    <property type="nucleotide sequence ID" value="NZ_CP110257.1"/>
</dbReference>
<dbReference type="EMBL" id="CP110257">
    <property type="protein sequence ID" value="UZD55431.1"/>
    <property type="molecule type" value="Genomic_DNA"/>
</dbReference>
<evidence type="ECO:0000313" key="2">
    <source>
        <dbReference type="EMBL" id="UZD55431.1"/>
    </source>
</evidence>
<gene>
    <name evidence="2" type="ORF">OMP39_02230</name>
</gene>
<name>A0ABY6MTW9_9BURK</name>
<feature type="region of interest" description="Disordered" evidence="1">
    <location>
        <begin position="1"/>
        <end position="21"/>
    </location>
</feature>
<sequence length="171" mass="18708">MATKPSRDDTPPDPFAGPFSQSVRDSAQQIWLAGLGAFSKAQQEGGKLFETLVKEGVALQRKTQSVAEERVSEVTQRMSAVAGELSQKATQQWDRLEGIFEQRVSKALHKLGMPTQADLDALHARLDELQARLDKLSPTHRPSRAARPATSSTSPVRKAAAKRAPARKEPK</sequence>
<feature type="compositionally biased region" description="Low complexity" evidence="1">
    <location>
        <begin position="145"/>
        <end position="158"/>
    </location>
</feature>
<dbReference type="NCBIfam" id="TIGR01837">
    <property type="entry name" value="PHA_granule_1"/>
    <property type="match status" value="1"/>
</dbReference>
<dbReference type="PANTHER" id="PTHR38664:SF1">
    <property type="entry name" value="SLR0058 PROTEIN"/>
    <property type="match status" value="1"/>
</dbReference>
<accession>A0ABY6MTW9</accession>
<feature type="compositionally biased region" description="Basic and acidic residues" evidence="1">
    <location>
        <begin position="1"/>
        <end position="10"/>
    </location>
</feature>
<reference evidence="2" key="1">
    <citation type="submission" date="2022-10" db="EMBL/GenBank/DDBJ databases">
        <title>Complete genome sequence of Schlegelella aquatica LMG 23380.</title>
        <authorList>
            <person name="Musilova J."/>
            <person name="Kourilova X."/>
            <person name="Bezdicek M."/>
            <person name="Hermankova K."/>
            <person name="Obruca S."/>
            <person name="Sedlar K."/>
        </authorList>
    </citation>
    <scope>NUCLEOTIDE SEQUENCE</scope>
    <source>
        <strain evidence="2">LMG 23380</strain>
    </source>
</reference>
<evidence type="ECO:0000256" key="1">
    <source>
        <dbReference type="SAM" id="MobiDB-lite"/>
    </source>
</evidence>
<protein>
    <submittedName>
        <fullName evidence="2">Phasin family protein</fullName>
    </submittedName>
</protein>
<evidence type="ECO:0000313" key="3">
    <source>
        <dbReference type="Proteomes" id="UP001163266"/>
    </source>
</evidence>
<dbReference type="Proteomes" id="UP001163266">
    <property type="component" value="Chromosome"/>
</dbReference>
<dbReference type="InterPro" id="IPR008769">
    <property type="entry name" value="PhaF_PhaI"/>
</dbReference>
<dbReference type="Pfam" id="PF05597">
    <property type="entry name" value="Phasin"/>
    <property type="match status" value="1"/>
</dbReference>
<dbReference type="PANTHER" id="PTHR38664">
    <property type="entry name" value="SLR0058 PROTEIN"/>
    <property type="match status" value="1"/>
</dbReference>
<keyword evidence="3" id="KW-1185">Reference proteome</keyword>